<reference evidence="1" key="1">
    <citation type="submission" date="2018-05" db="EMBL/GenBank/DDBJ databases">
        <authorList>
            <person name="Lanie J.A."/>
            <person name="Ng W.-L."/>
            <person name="Kazmierczak K.M."/>
            <person name="Andrzejewski T.M."/>
            <person name="Davidsen T.M."/>
            <person name="Wayne K.J."/>
            <person name="Tettelin H."/>
            <person name="Glass J.I."/>
            <person name="Rusch D."/>
            <person name="Podicherti R."/>
            <person name="Tsui H.-C.T."/>
            <person name="Winkler M.E."/>
        </authorList>
    </citation>
    <scope>NUCLEOTIDE SEQUENCE</scope>
</reference>
<dbReference type="AlphaFoldDB" id="A0A382QWU5"/>
<dbReference type="Gene3D" id="2.20.28.60">
    <property type="match status" value="1"/>
</dbReference>
<dbReference type="InterPro" id="IPR016142">
    <property type="entry name" value="Citrate_synth-like_lrg_a-sub"/>
</dbReference>
<dbReference type="InterPro" id="IPR002020">
    <property type="entry name" value="Citrate_synthase"/>
</dbReference>
<dbReference type="Pfam" id="PF00285">
    <property type="entry name" value="Citrate_synt"/>
    <property type="match status" value="1"/>
</dbReference>
<dbReference type="EMBL" id="UINC01117158">
    <property type="protein sequence ID" value="SVC89390.1"/>
    <property type="molecule type" value="Genomic_DNA"/>
</dbReference>
<protein>
    <recommendedName>
        <fullName evidence="2">Citrate synthase</fullName>
    </recommendedName>
</protein>
<dbReference type="PANTHER" id="PTHR42871:SF1">
    <property type="entry name" value="CITRATE SYNTHASE"/>
    <property type="match status" value="1"/>
</dbReference>
<dbReference type="SUPFAM" id="SSF48256">
    <property type="entry name" value="Citrate synthase"/>
    <property type="match status" value="1"/>
</dbReference>
<dbReference type="PANTHER" id="PTHR42871">
    <property type="entry name" value="CITRATE SYNTHASE"/>
    <property type="match status" value="1"/>
</dbReference>
<dbReference type="InterPro" id="IPR036969">
    <property type="entry name" value="Citrate_synthase_sf"/>
</dbReference>
<dbReference type="PRINTS" id="PR00143">
    <property type="entry name" value="CITRTSNTHASE"/>
</dbReference>
<sequence length="279" mass="30594">MNKDDKTINLTYGDSQSELNIKQATRGPDVVDLKLLNKNTGLFTYDPSYGSTASCESQITYIDGSLGVLAYRGYPIEQLADHSTYLEIAYLLYHGELPTSEQLDEFRLKVKQNMNLDEGINQLFKTFPKTAHPMSMMATSMAALSIYHQNINIREPKCRDDFFFNVLGKTPMLAAAILNTIQGSTVGTYKESLNYSGNILNLFFGGAGDYAVNPVFSKALDVLLILHADHEQNCSTSSVRLSGSSGTNPYAAMSSGVSALWGPLHGGANEAVVRMFDEI</sequence>
<name>A0A382QWU5_9ZZZZ</name>
<proteinExistence type="predicted"/>
<dbReference type="GO" id="GO:0046912">
    <property type="term" value="F:acyltransferase activity, acyl groups converted into alkyl on transfer"/>
    <property type="evidence" value="ECO:0007669"/>
    <property type="project" value="InterPro"/>
</dbReference>
<feature type="non-terminal residue" evidence="1">
    <location>
        <position position="279"/>
    </location>
</feature>
<evidence type="ECO:0008006" key="2">
    <source>
        <dbReference type="Google" id="ProtNLM"/>
    </source>
</evidence>
<gene>
    <name evidence="1" type="ORF">METZ01_LOCUS342244</name>
</gene>
<organism evidence="1">
    <name type="scientific">marine metagenome</name>
    <dbReference type="NCBI Taxonomy" id="408172"/>
    <lineage>
        <taxon>unclassified sequences</taxon>
        <taxon>metagenomes</taxon>
        <taxon>ecological metagenomes</taxon>
    </lineage>
</organism>
<dbReference type="Gene3D" id="1.10.580.10">
    <property type="entry name" value="Citrate Synthase, domain 1"/>
    <property type="match status" value="1"/>
</dbReference>
<accession>A0A382QWU5</accession>
<evidence type="ECO:0000313" key="1">
    <source>
        <dbReference type="EMBL" id="SVC89390.1"/>
    </source>
</evidence>